<accession>A0A9Q0RRE4</accession>
<gene>
    <name evidence="2" type="ORF">RDWZM_002279</name>
</gene>
<keyword evidence="3" id="KW-1185">Reference proteome</keyword>
<evidence type="ECO:0000313" key="2">
    <source>
        <dbReference type="EMBL" id="KAJ6223734.1"/>
    </source>
</evidence>
<dbReference type="Proteomes" id="UP001142055">
    <property type="component" value="Chromosome 1"/>
</dbReference>
<feature type="transmembrane region" description="Helical" evidence="1">
    <location>
        <begin position="81"/>
        <end position="102"/>
    </location>
</feature>
<evidence type="ECO:0000256" key="1">
    <source>
        <dbReference type="SAM" id="Phobius"/>
    </source>
</evidence>
<proteinExistence type="predicted"/>
<sequence length="188" mass="22042">MTLESNEINSTKTIASFKCQTDDDCPHNAACQLDEHQCQCRDMFTWNPQLGTCIIKSQMVRHVRSSNFIYPSFDDVIRIPIWIPFGVILFIIMICGVAIYGMTIGKYSRHHLIYYYDEGEYYCLNTRSRSMKQQRTYDTNHNKVNHNLQCKQTDYQSIERSTPSSVPSNEQVLYNYQQLYRSTPTFCP</sequence>
<keyword evidence="1" id="KW-0812">Transmembrane</keyword>
<evidence type="ECO:0000313" key="3">
    <source>
        <dbReference type="Proteomes" id="UP001142055"/>
    </source>
</evidence>
<protein>
    <recommendedName>
        <fullName evidence="4">EB domain-containing protein</fullName>
    </recommendedName>
</protein>
<name>A0A9Q0RRE4_BLOTA</name>
<keyword evidence="1" id="KW-1133">Transmembrane helix</keyword>
<dbReference type="EMBL" id="JAPWDV010000001">
    <property type="protein sequence ID" value="KAJ6223734.1"/>
    <property type="molecule type" value="Genomic_DNA"/>
</dbReference>
<dbReference type="AlphaFoldDB" id="A0A9Q0RRE4"/>
<evidence type="ECO:0008006" key="4">
    <source>
        <dbReference type="Google" id="ProtNLM"/>
    </source>
</evidence>
<reference evidence="2" key="1">
    <citation type="submission" date="2022-12" db="EMBL/GenBank/DDBJ databases">
        <title>Genome assemblies of Blomia tropicalis.</title>
        <authorList>
            <person name="Cui Y."/>
        </authorList>
    </citation>
    <scope>NUCLEOTIDE SEQUENCE</scope>
    <source>
        <tissue evidence="2">Adult mites</tissue>
    </source>
</reference>
<comment type="caution">
    <text evidence="2">The sequence shown here is derived from an EMBL/GenBank/DDBJ whole genome shotgun (WGS) entry which is preliminary data.</text>
</comment>
<organism evidence="2 3">
    <name type="scientific">Blomia tropicalis</name>
    <name type="common">Mite</name>
    <dbReference type="NCBI Taxonomy" id="40697"/>
    <lineage>
        <taxon>Eukaryota</taxon>
        <taxon>Metazoa</taxon>
        <taxon>Ecdysozoa</taxon>
        <taxon>Arthropoda</taxon>
        <taxon>Chelicerata</taxon>
        <taxon>Arachnida</taxon>
        <taxon>Acari</taxon>
        <taxon>Acariformes</taxon>
        <taxon>Sarcoptiformes</taxon>
        <taxon>Astigmata</taxon>
        <taxon>Glycyphagoidea</taxon>
        <taxon>Echimyopodidae</taxon>
        <taxon>Blomia</taxon>
    </lineage>
</organism>
<keyword evidence="1" id="KW-0472">Membrane</keyword>